<evidence type="ECO:0000256" key="1">
    <source>
        <dbReference type="SAM" id="MobiDB-lite"/>
    </source>
</evidence>
<name>A0A7Y7BB57_STRMO</name>
<comment type="caution">
    <text evidence="3">The sequence shown here is derived from an EMBL/GenBank/DDBJ whole genome shotgun (WGS) entry which is preliminary data.</text>
</comment>
<evidence type="ECO:0000313" key="3">
    <source>
        <dbReference type="EMBL" id="NVK82332.1"/>
    </source>
</evidence>
<dbReference type="EMBL" id="JABBXF010000122">
    <property type="protein sequence ID" value="NVK82332.1"/>
    <property type="molecule type" value="Genomic_DNA"/>
</dbReference>
<dbReference type="AlphaFoldDB" id="A0A7Y7BB57"/>
<dbReference type="SUPFAM" id="SSF50939">
    <property type="entry name" value="Sialidases"/>
    <property type="match status" value="1"/>
</dbReference>
<feature type="compositionally biased region" description="Basic and acidic residues" evidence="1">
    <location>
        <begin position="132"/>
        <end position="142"/>
    </location>
</feature>
<sequence length="897" mass="94609">MTPHRNRRHRRRYAACVVLSAAFALIGTQSHAATDPQHRPRPWPARHQADVGRQHSHLVRSGHRMAALGPGAKSPGGDGGSDEAENSAEASAQFTEARTAPGVVAPGAYGAAWRQLQDMPRTDGGWSHVTRRPYDSDDPRYRDINSNSSGGAGYVTGRITGIAADDRGYVYAGGANGGVFRSRTGGGHWQPIADSLPSLSTGTLALDHSGRLWYATGESNTGATSFVGTGVYVLGDPRNGTFRPGDRVGGPELESTVIHALRFAGGTVWAATSRGVWSHSTTDLSGPWTLEFAPNPAYLPGGSLAADPAAPYKNIANDVAVDPKDPSKVVLAVGWRGGDTYNGLYGKQNGTWQRLSSLGDLPSGNADVGNVTFAAAADGSRLYAVDQSPAQTSSNPDSGLKGVYVSKSGSPAGPWTLIADYPKLKASGSALQSAGYMPGIQSWYNQFLQVDPADPDHVYLGLEEVYETKNGGTSWITPGPYWNFTFPCWSVDPAKRTGDCFPTTHSDQHAVAVGSYRGKTWVYVGNDGGIYRRPLKGAVDSGGHAKDWQSLADGTIDTLQYYSVGIGRDRTYGGVSVTGGLQDNGQSMLRGRDRVMGSNFGGDGADTITDPANGCNIAQEYVYLDMWVTQDCGVNNGAWSTDPAKATEYEVAPPDKDLGGAGARFIAPIAADAENTGTWIAGGRHVWVQTKGFAIRSGAEWKNVFDLGDGHVATAVAASGGQVYVAWCGPCNNQGFTRGIAVGNADGTGWHQLALPVNGTVPNRYLSAFETDPADPQHVFLAVNGFSRAWTEGPGAGVGHVFESWNGGAGWTDISANLPDVPADSVRLLPDGGLALGTDLAVFQRAPGAGQWKVLGHGLPTTAALQVRLGPDGQLYAATHGRGIWSFDVRRPEGRRD</sequence>
<keyword evidence="2" id="KW-0732">Signal</keyword>
<dbReference type="GO" id="GO:0016787">
    <property type="term" value="F:hydrolase activity"/>
    <property type="evidence" value="ECO:0007669"/>
    <property type="project" value="UniProtKB-KW"/>
</dbReference>
<dbReference type="InterPro" id="IPR036278">
    <property type="entry name" value="Sialidase_sf"/>
</dbReference>
<feature type="compositionally biased region" description="Basic residues" evidence="1">
    <location>
        <begin position="54"/>
        <end position="63"/>
    </location>
</feature>
<evidence type="ECO:0000256" key="2">
    <source>
        <dbReference type="SAM" id="SignalP"/>
    </source>
</evidence>
<keyword evidence="3" id="KW-0378">Hydrolase</keyword>
<feature type="chain" id="PRO_5030615763" evidence="2">
    <location>
        <begin position="33"/>
        <end position="897"/>
    </location>
</feature>
<organism evidence="3 4">
    <name type="scientific">Streptomyces morookaense</name>
    <name type="common">Streptoverticillium morookaense</name>
    <dbReference type="NCBI Taxonomy" id="1970"/>
    <lineage>
        <taxon>Bacteria</taxon>
        <taxon>Bacillati</taxon>
        <taxon>Actinomycetota</taxon>
        <taxon>Actinomycetes</taxon>
        <taxon>Kitasatosporales</taxon>
        <taxon>Streptomycetaceae</taxon>
        <taxon>Streptomyces</taxon>
    </lineage>
</organism>
<dbReference type="Proteomes" id="UP000587462">
    <property type="component" value="Unassembled WGS sequence"/>
</dbReference>
<feature type="region of interest" description="Disordered" evidence="1">
    <location>
        <begin position="30"/>
        <end position="91"/>
    </location>
</feature>
<dbReference type="InterPro" id="IPR015943">
    <property type="entry name" value="WD40/YVTN_repeat-like_dom_sf"/>
</dbReference>
<protein>
    <submittedName>
        <fullName evidence="3">Glycosyl hydrolase</fullName>
    </submittedName>
</protein>
<dbReference type="RefSeq" id="WP_171087903.1">
    <property type="nucleotide sequence ID" value="NZ_BNBU01000011.1"/>
</dbReference>
<proteinExistence type="predicted"/>
<feature type="signal peptide" evidence="2">
    <location>
        <begin position="1"/>
        <end position="32"/>
    </location>
</feature>
<reference evidence="3 4" key="1">
    <citation type="submission" date="2020-04" db="EMBL/GenBank/DDBJ databases">
        <title>Draft Genome Sequence of Streptomyces morookaense DSM 40503, an 8-azaguanine-producing strain.</title>
        <authorList>
            <person name="Qi J."/>
            <person name="Gao J.-M."/>
        </authorList>
    </citation>
    <scope>NUCLEOTIDE SEQUENCE [LARGE SCALE GENOMIC DNA]</scope>
    <source>
        <strain evidence="3 4">DSM 40503</strain>
    </source>
</reference>
<accession>A0A7Y7BB57</accession>
<evidence type="ECO:0000313" key="4">
    <source>
        <dbReference type="Proteomes" id="UP000587462"/>
    </source>
</evidence>
<keyword evidence="4" id="KW-1185">Reference proteome</keyword>
<gene>
    <name evidence="3" type="ORF">HG542_32495</name>
</gene>
<dbReference type="Gene3D" id="2.130.10.10">
    <property type="entry name" value="YVTN repeat-like/Quinoprotein amine dehydrogenase"/>
    <property type="match status" value="3"/>
</dbReference>
<dbReference type="SUPFAM" id="SSF110296">
    <property type="entry name" value="Oligoxyloglucan reducing end-specific cellobiohydrolase"/>
    <property type="match status" value="1"/>
</dbReference>
<feature type="region of interest" description="Disordered" evidence="1">
    <location>
        <begin position="123"/>
        <end position="142"/>
    </location>
</feature>